<gene>
    <name evidence="1" type="ORF">SAMN04489864_1052</name>
</gene>
<accession>A0A1I2X512</accession>
<keyword evidence="2" id="KW-1185">Reference proteome</keyword>
<evidence type="ECO:0000313" key="2">
    <source>
        <dbReference type="Proteomes" id="UP000199666"/>
    </source>
</evidence>
<reference evidence="1 2" key="1">
    <citation type="submission" date="2016-10" db="EMBL/GenBank/DDBJ databases">
        <authorList>
            <person name="de Groot N.N."/>
        </authorList>
    </citation>
    <scope>NUCLEOTIDE SEQUENCE [LARGE SCALE GENOMIC DNA]</scope>
    <source>
        <strain evidence="1 2">DSM 18684</strain>
    </source>
</reference>
<name>A0A1I2X512_9SPHI</name>
<dbReference type="STRING" id="414048.SAMN04489864_1052"/>
<dbReference type="RefSeq" id="WP_090993354.1">
    <property type="nucleotide sequence ID" value="NZ_FOPP01000005.1"/>
</dbReference>
<organism evidence="1 2">
    <name type="scientific">Pedobacter insulae</name>
    <dbReference type="NCBI Taxonomy" id="414048"/>
    <lineage>
        <taxon>Bacteria</taxon>
        <taxon>Pseudomonadati</taxon>
        <taxon>Bacteroidota</taxon>
        <taxon>Sphingobacteriia</taxon>
        <taxon>Sphingobacteriales</taxon>
        <taxon>Sphingobacteriaceae</taxon>
        <taxon>Pedobacter</taxon>
    </lineage>
</organism>
<proteinExistence type="predicted"/>
<dbReference type="EMBL" id="FOPP01000005">
    <property type="protein sequence ID" value="SFH08598.1"/>
    <property type="molecule type" value="Genomic_DNA"/>
</dbReference>
<dbReference type="Proteomes" id="UP000199666">
    <property type="component" value="Unassembled WGS sequence"/>
</dbReference>
<dbReference type="AlphaFoldDB" id="A0A1I2X512"/>
<evidence type="ECO:0000313" key="1">
    <source>
        <dbReference type="EMBL" id="SFH08598.1"/>
    </source>
</evidence>
<protein>
    <submittedName>
        <fullName evidence="1">Uncharacterized protein</fullName>
    </submittedName>
</protein>
<sequence>MSKDILISSSKEFTCAVLIHEVLHAYFRQTTAKEEAFNELDHQTIASSYIEPMAEFISGLYGISLPDAMALSWNGVRGTKAFRDATSFTIGSGTGVATLSKQDVLDQIRDYTLKLNGKGQGLCQ</sequence>